<dbReference type="SUPFAM" id="SSF51430">
    <property type="entry name" value="NAD(P)-linked oxidoreductase"/>
    <property type="match status" value="1"/>
</dbReference>
<keyword evidence="2" id="KW-0560">Oxidoreductase</keyword>
<evidence type="ECO:0000256" key="2">
    <source>
        <dbReference type="ARBA" id="ARBA00023002"/>
    </source>
</evidence>
<feature type="domain" description="NADP-dependent oxidoreductase" evidence="5">
    <location>
        <begin position="115"/>
        <end position="413"/>
    </location>
</feature>
<dbReference type="GO" id="GO:0016491">
    <property type="term" value="F:oxidoreductase activity"/>
    <property type="evidence" value="ECO:0007669"/>
    <property type="project" value="UniProtKB-KW"/>
</dbReference>
<evidence type="ECO:0000256" key="3">
    <source>
        <dbReference type="ARBA" id="ARBA00038157"/>
    </source>
</evidence>
<keyword evidence="4" id="KW-0732">Signal</keyword>
<feature type="chain" id="PRO_5031275756" description="NADP-dependent oxidoreductase domain-containing protein" evidence="4">
    <location>
        <begin position="26"/>
        <end position="473"/>
    </location>
</feature>
<reference evidence="6" key="1">
    <citation type="submission" date="2021-01" db="EMBL/GenBank/DDBJ databases">
        <authorList>
            <consortium name="Aspergillus puulaauensis MK2 genome sequencing consortium"/>
            <person name="Kazuki M."/>
            <person name="Futagami T."/>
        </authorList>
    </citation>
    <scope>NUCLEOTIDE SEQUENCE</scope>
    <source>
        <strain evidence="6">MK2</strain>
    </source>
</reference>
<dbReference type="InterPro" id="IPR050523">
    <property type="entry name" value="AKR_Detox_Biosynth"/>
</dbReference>
<evidence type="ECO:0000256" key="1">
    <source>
        <dbReference type="ARBA" id="ARBA00022857"/>
    </source>
</evidence>
<comment type="similarity">
    <text evidence="3">Belongs to the aldo/keto reductase family. Aldo/keto reductase 2 subfamily.</text>
</comment>
<reference evidence="6" key="2">
    <citation type="submission" date="2021-02" db="EMBL/GenBank/DDBJ databases">
        <title>Aspergillus puulaauensis MK2 genome sequence.</title>
        <authorList>
            <person name="Futagami T."/>
            <person name="Mori K."/>
            <person name="Kadooka C."/>
            <person name="Tanaka T."/>
        </authorList>
    </citation>
    <scope>NUCLEOTIDE SEQUENCE</scope>
    <source>
        <strain evidence="6">MK2</strain>
    </source>
</reference>
<evidence type="ECO:0000256" key="4">
    <source>
        <dbReference type="SAM" id="SignalP"/>
    </source>
</evidence>
<evidence type="ECO:0000313" key="7">
    <source>
        <dbReference type="Proteomes" id="UP000654913"/>
    </source>
</evidence>
<dbReference type="PANTHER" id="PTHR43364">
    <property type="entry name" value="NADH-SPECIFIC METHYLGLYOXAL REDUCTASE-RELATED"/>
    <property type="match status" value="1"/>
</dbReference>
<sequence>MWPSCRLTLVVLSLIIGGFRRPDLGQRLDWSHPEQRTGDCMIGMRLSGAPWFIVSVGGGYKDAISYGHSGCTSISPNTDNHQQNITMAAPPAPQPPSLLGYHRVLSPLAGVRVSPLCLGTMHFGGQWAHTMGEVTKETAFALLDKFYEAGGNFIDTANFYQGEGSEKWIGEWLAARQNRDELVIATKYTMSYRHTGPEKIKSNYQGSHSKSLRLSLEASLKKLGTDYIDLLYVHMWDFSTGVEEVMQALHHVVASGKVLNIGISDAPAWVVVKCNEYARFHGLTRFCVFQGRWSCSYRDFEREIIPMCQSEGLAIAPFGVLGRGQFKTADEFQQGGTRNMGPQEEKHRLMAAKLAEVGQRKGVASTSIALAYVLHKSPYVFPVIGCRTVEHLESNIEALAVELTDEEIYEIEDATPFDVGFPMSFLFEMPGQKYRSDMTTRHIWQVTCNTRLEAVPKLRPIEPKQGYNQMDRK</sequence>
<dbReference type="InterPro" id="IPR036812">
    <property type="entry name" value="NAD(P)_OxRdtase_dom_sf"/>
</dbReference>
<protein>
    <recommendedName>
        <fullName evidence="5">NADP-dependent oxidoreductase domain-containing protein</fullName>
    </recommendedName>
</protein>
<evidence type="ECO:0000313" key="6">
    <source>
        <dbReference type="EMBL" id="BCS19600.1"/>
    </source>
</evidence>
<dbReference type="GeneID" id="64969605"/>
<accession>A0A7R8AJF7</accession>
<dbReference type="CDD" id="cd19146">
    <property type="entry name" value="AKR_AKR9A1-2"/>
    <property type="match status" value="1"/>
</dbReference>
<dbReference type="KEGG" id="apuu:APUU_20032S"/>
<dbReference type="RefSeq" id="XP_041551794.1">
    <property type="nucleotide sequence ID" value="XM_041698628.1"/>
</dbReference>
<dbReference type="PANTHER" id="PTHR43364:SF7">
    <property type="entry name" value="NADP-DEPENDENT OXIDOREDUCTASE DOMAIN-CONTAINING PROTEIN-RELATED"/>
    <property type="match status" value="1"/>
</dbReference>
<name>A0A7R8AJF7_9EURO</name>
<dbReference type="Pfam" id="PF00248">
    <property type="entry name" value="Aldo_ket_red"/>
    <property type="match status" value="1"/>
</dbReference>
<organism evidence="6 7">
    <name type="scientific">Aspergillus puulaauensis</name>
    <dbReference type="NCBI Taxonomy" id="1220207"/>
    <lineage>
        <taxon>Eukaryota</taxon>
        <taxon>Fungi</taxon>
        <taxon>Dikarya</taxon>
        <taxon>Ascomycota</taxon>
        <taxon>Pezizomycotina</taxon>
        <taxon>Eurotiomycetes</taxon>
        <taxon>Eurotiomycetidae</taxon>
        <taxon>Eurotiales</taxon>
        <taxon>Aspergillaceae</taxon>
        <taxon>Aspergillus</taxon>
    </lineage>
</organism>
<dbReference type="OrthoDB" id="48988at2759"/>
<dbReference type="Gene3D" id="3.20.20.100">
    <property type="entry name" value="NADP-dependent oxidoreductase domain"/>
    <property type="match status" value="1"/>
</dbReference>
<gene>
    <name evidence="6" type="ORF">APUU_20032S</name>
</gene>
<evidence type="ECO:0000259" key="5">
    <source>
        <dbReference type="Pfam" id="PF00248"/>
    </source>
</evidence>
<keyword evidence="1" id="KW-0521">NADP</keyword>
<dbReference type="InterPro" id="IPR023210">
    <property type="entry name" value="NADP_OxRdtase_dom"/>
</dbReference>
<dbReference type="AlphaFoldDB" id="A0A7R8AJF7"/>
<feature type="signal peptide" evidence="4">
    <location>
        <begin position="1"/>
        <end position="25"/>
    </location>
</feature>
<keyword evidence="7" id="KW-1185">Reference proteome</keyword>
<dbReference type="EMBL" id="AP024444">
    <property type="protein sequence ID" value="BCS19600.1"/>
    <property type="molecule type" value="Genomic_DNA"/>
</dbReference>
<proteinExistence type="inferred from homology"/>
<dbReference type="Proteomes" id="UP000654913">
    <property type="component" value="Chromosome 2"/>
</dbReference>